<name>A0A382JRC7_9ZZZZ</name>
<dbReference type="EMBL" id="UINC01075960">
    <property type="protein sequence ID" value="SVC14660.1"/>
    <property type="molecule type" value="Genomic_DNA"/>
</dbReference>
<organism evidence="1">
    <name type="scientific">marine metagenome</name>
    <dbReference type="NCBI Taxonomy" id="408172"/>
    <lineage>
        <taxon>unclassified sequences</taxon>
        <taxon>metagenomes</taxon>
        <taxon>ecological metagenomes</taxon>
    </lineage>
</organism>
<reference evidence="1" key="1">
    <citation type="submission" date="2018-05" db="EMBL/GenBank/DDBJ databases">
        <authorList>
            <person name="Lanie J.A."/>
            <person name="Ng W.-L."/>
            <person name="Kazmierczak K.M."/>
            <person name="Andrzejewski T.M."/>
            <person name="Davidsen T.M."/>
            <person name="Wayne K.J."/>
            <person name="Tettelin H."/>
            <person name="Glass J.I."/>
            <person name="Rusch D."/>
            <person name="Podicherti R."/>
            <person name="Tsui H.-C.T."/>
            <person name="Winkler M.E."/>
        </authorList>
    </citation>
    <scope>NUCLEOTIDE SEQUENCE</scope>
</reference>
<sequence length="33" mass="3710">MVIVFVCFDTSIAFLIEFPEKVLRFSIISGMVG</sequence>
<proteinExistence type="predicted"/>
<accession>A0A382JRC7</accession>
<protein>
    <submittedName>
        <fullName evidence="1">Uncharacterized protein</fullName>
    </submittedName>
</protein>
<dbReference type="AlphaFoldDB" id="A0A382JRC7"/>
<gene>
    <name evidence="1" type="ORF">METZ01_LOCUS267514</name>
</gene>
<evidence type="ECO:0000313" key="1">
    <source>
        <dbReference type="EMBL" id="SVC14660.1"/>
    </source>
</evidence>